<evidence type="ECO:0000259" key="1">
    <source>
        <dbReference type="SMART" id="SM00760"/>
    </source>
</evidence>
<comment type="caution">
    <text evidence="2">The sequence shown here is derived from an EMBL/GenBank/DDBJ whole genome shotgun (WGS) entry which is preliminary data.</text>
</comment>
<name>A0A7W8DZC7_9BRAD</name>
<dbReference type="SMART" id="SM00760">
    <property type="entry name" value="Bac_DnaA_C"/>
    <property type="match status" value="1"/>
</dbReference>
<feature type="domain" description="Chromosomal replication initiator DnaA C-terminal" evidence="1">
    <location>
        <begin position="6"/>
        <end position="75"/>
    </location>
</feature>
<dbReference type="EMBL" id="JACHIH010000006">
    <property type="protein sequence ID" value="MBB5046761.1"/>
    <property type="molecule type" value="Genomic_DNA"/>
</dbReference>
<dbReference type="CDD" id="cd06571">
    <property type="entry name" value="Bac_DnaA_C"/>
    <property type="match status" value="1"/>
</dbReference>
<sequence length="210" mass="22749">MQPRVSVNMILQATSVVFGVSVIEMRSHRHHEVVVRARFAACLLCRELTDHSFPMLGRSIGLRDHTTILRAVRRAEQMRASDAEFAQCYEEAKAAILFVSGTKLADLLRDDDAVEVAVRILDAPNSAPVRVSTREIIAMAVRLITLEELAISNLELLTTLDVLAETQSETEAQALRAEAALLIDGIATSLGSLGLANASIPSAPKGDLHA</sequence>
<proteinExistence type="predicted"/>
<dbReference type="SUPFAM" id="SSF48295">
    <property type="entry name" value="TrpR-like"/>
    <property type="match status" value="1"/>
</dbReference>
<dbReference type="Proteomes" id="UP000542353">
    <property type="component" value="Unassembled WGS sequence"/>
</dbReference>
<evidence type="ECO:0000313" key="3">
    <source>
        <dbReference type="Proteomes" id="UP000542353"/>
    </source>
</evidence>
<dbReference type="GO" id="GO:0005886">
    <property type="term" value="C:plasma membrane"/>
    <property type="evidence" value="ECO:0007669"/>
    <property type="project" value="TreeGrafter"/>
</dbReference>
<dbReference type="InterPro" id="IPR013159">
    <property type="entry name" value="DnaA_C"/>
</dbReference>
<dbReference type="Gene3D" id="1.10.1750.10">
    <property type="match status" value="1"/>
</dbReference>
<dbReference type="PANTHER" id="PTHR30050">
    <property type="entry name" value="CHROMOSOMAL REPLICATION INITIATOR PROTEIN DNAA"/>
    <property type="match status" value="1"/>
</dbReference>
<accession>A0A7W8DZC7</accession>
<organism evidence="2 3">
    <name type="scientific">Rhodopseudomonas rhenobacensis</name>
    <dbReference type="NCBI Taxonomy" id="87461"/>
    <lineage>
        <taxon>Bacteria</taxon>
        <taxon>Pseudomonadati</taxon>
        <taxon>Pseudomonadota</taxon>
        <taxon>Alphaproteobacteria</taxon>
        <taxon>Hyphomicrobiales</taxon>
        <taxon>Nitrobacteraceae</taxon>
        <taxon>Rhodopseudomonas</taxon>
    </lineage>
</organism>
<dbReference type="RefSeq" id="WP_184255968.1">
    <property type="nucleotide sequence ID" value="NZ_JACHIH010000006.1"/>
</dbReference>
<dbReference type="InterPro" id="IPR010921">
    <property type="entry name" value="Trp_repressor/repl_initiator"/>
</dbReference>
<dbReference type="GO" id="GO:0006270">
    <property type="term" value="P:DNA replication initiation"/>
    <property type="evidence" value="ECO:0007669"/>
    <property type="project" value="InterPro"/>
</dbReference>
<dbReference type="GO" id="GO:0003688">
    <property type="term" value="F:DNA replication origin binding"/>
    <property type="evidence" value="ECO:0007669"/>
    <property type="project" value="TreeGrafter"/>
</dbReference>
<keyword evidence="3" id="KW-1185">Reference proteome</keyword>
<dbReference type="PANTHER" id="PTHR30050:SF2">
    <property type="entry name" value="CHROMOSOMAL REPLICATION INITIATOR PROTEIN DNAA"/>
    <property type="match status" value="1"/>
</dbReference>
<reference evidence="2 3" key="1">
    <citation type="submission" date="2020-08" db="EMBL/GenBank/DDBJ databases">
        <title>Genomic Encyclopedia of Type Strains, Phase IV (KMG-IV): sequencing the most valuable type-strain genomes for metagenomic binning, comparative biology and taxonomic classification.</title>
        <authorList>
            <person name="Goeker M."/>
        </authorList>
    </citation>
    <scope>NUCLEOTIDE SEQUENCE [LARGE SCALE GENOMIC DNA]</scope>
    <source>
        <strain evidence="2 3">DSM 12706</strain>
    </source>
</reference>
<dbReference type="GO" id="GO:0005524">
    <property type="term" value="F:ATP binding"/>
    <property type="evidence" value="ECO:0007669"/>
    <property type="project" value="InterPro"/>
</dbReference>
<dbReference type="GO" id="GO:0006275">
    <property type="term" value="P:regulation of DNA replication"/>
    <property type="evidence" value="ECO:0007669"/>
    <property type="project" value="InterPro"/>
</dbReference>
<evidence type="ECO:0000313" key="2">
    <source>
        <dbReference type="EMBL" id="MBB5046761.1"/>
    </source>
</evidence>
<protein>
    <submittedName>
        <fullName evidence="2">Chromosomal replication initiator protein</fullName>
    </submittedName>
</protein>
<dbReference type="Pfam" id="PF08299">
    <property type="entry name" value="Bac_DnaA_C"/>
    <property type="match status" value="1"/>
</dbReference>
<gene>
    <name evidence="2" type="ORF">HNR60_001509</name>
</gene>
<dbReference type="AlphaFoldDB" id="A0A7W8DZC7"/>